<dbReference type="PRINTS" id="PR00368">
    <property type="entry name" value="FADPNR"/>
</dbReference>
<feature type="binding site" evidence="5">
    <location>
        <position position="136"/>
    </location>
    <ligand>
        <name>FAD</name>
        <dbReference type="ChEBI" id="CHEBI:57692"/>
    </ligand>
</feature>
<feature type="binding site" evidence="5">
    <location>
        <position position="71"/>
    </location>
    <ligand>
        <name>FAD</name>
        <dbReference type="ChEBI" id="CHEBI:57692"/>
    </ligand>
</feature>
<evidence type="ECO:0000313" key="10">
    <source>
        <dbReference type="Proteomes" id="UP000053599"/>
    </source>
</evidence>
<dbReference type="InterPro" id="IPR050151">
    <property type="entry name" value="Class-I_Pyr_Nuc-Dis_Oxidored"/>
</dbReference>
<dbReference type="InterPro" id="IPR023753">
    <property type="entry name" value="FAD/NAD-binding_dom"/>
</dbReference>
<keyword evidence="2" id="KW-0285">Flavoprotein</keyword>
<evidence type="ECO:0000256" key="4">
    <source>
        <dbReference type="ARBA" id="ARBA00023027"/>
    </source>
</evidence>
<dbReference type="SUPFAM" id="SSF55424">
    <property type="entry name" value="FAD/NAD-linked reductases, dimerisation (C-terminal) domain"/>
    <property type="match status" value="1"/>
</dbReference>
<feature type="disulfide bond" description="Redox-active" evidence="6">
    <location>
        <begin position="62"/>
        <end position="67"/>
    </location>
</feature>
<dbReference type="Gene3D" id="3.50.50.60">
    <property type="entry name" value="FAD/NAD(P)-binding domain"/>
    <property type="match status" value="2"/>
</dbReference>
<feature type="binding site" evidence="5">
    <location>
        <begin position="203"/>
        <end position="210"/>
    </location>
    <ligand>
        <name>NAD(+)</name>
        <dbReference type="ChEBI" id="CHEBI:57540"/>
    </ligand>
</feature>
<dbReference type="Proteomes" id="UP000053599">
    <property type="component" value="Unassembled WGS sequence"/>
</dbReference>
<keyword evidence="5" id="KW-0547">Nucleotide-binding</keyword>
<feature type="binding site" evidence="5">
    <location>
        <position position="290"/>
    </location>
    <ligand>
        <name>NAD(+)</name>
        <dbReference type="ChEBI" id="CHEBI:57540"/>
    </ligand>
</feature>
<gene>
    <name evidence="9" type="ORF">PV11_08793</name>
</gene>
<dbReference type="PANTHER" id="PTHR22912">
    <property type="entry name" value="DISULFIDE OXIDOREDUCTASE"/>
    <property type="match status" value="1"/>
</dbReference>
<reference evidence="9 10" key="1">
    <citation type="submission" date="2015-01" db="EMBL/GenBank/DDBJ databases">
        <title>The Genome Sequence of Exophiala sideris CBS121828.</title>
        <authorList>
            <consortium name="The Broad Institute Genomics Platform"/>
            <person name="Cuomo C."/>
            <person name="de Hoog S."/>
            <person name="Gorbushina A."/>
            <person name="Stielow B."/>
            <person name="Teixiera M."/>
            <person name="Abouelleil A."/>
            <person name="Chapman S.B."/>
            <person name="Priest M."/>
            <person name="Young S.K."/>
            <person name="Wortman J."/>
            <person name="Nusbaum C."/>
            <person name="Birren B."/>
        </authorList>
    </citation>
    <scope>NUCLEOTIDE SEQUENCE [LARGE SCALE GENOMIC DNA]</scope>
    <source>
        <strain evidence="9 10">CBS 121828</strain>
    </source>
</reference>
<dbReference type="EMBL" id="KN846954">
    <property type="protein sequence ID" value="KIV76947.1"/>
    <property type="molecule type" value="Genomic_DNA"/>
</dbReference>
<dbReference type="InterPro" id="IPR001100">
    <property type="entry name" value="Pyr_nuc-diS_OxRdtase"/>
</dbReference>
<dbReference type="OrthoDB" id="361797at2759"/>
<evidence type="ECO:0008006" key="11">
    <source>
        <dbReference type="Google" id="ProtNLM"/>
    </source>
</evidence>
<dbReference type="GO" id="GO:0050660">
    <property type="term" value="F:flavin adenine dinucleotide binding"/>
    <property type="evidence" value="ECO:0007669"/>
    <property type="project" value="TreeGrafter"/>
</dbReference>
<dbReference type="GO" id="GO:0004148">
    <property type="term" value="F:dihydrolipoyl dehydrogenase (NADH) activity"/>
    <property type="evidence" value="ECO:0007669"/>
    <property type="project" value="TreeGrafter"/>
</dbReference>
<dbReference type="GO" id="GO:0006103">
    <property type="term" value="P:2-oxoglutarate metabolic process"/>
    <property type="evidence" value="ECO:0007669"/>
    <property type="project" value="TreeGrafter"/>
</dbReference>
<evidence type="ECO:0000313" key="9">
    <source>
        <dbReference type="EMBL" id="KIV76947.1"/>
    </source>
</evidence>
<dbReference type="AlphaFoldDB" id="A0A0D1Y212"/>
<keyword evidence="4 5" id="KW-0520">NAD</keyword>
<proteinExistence type="inferred from homology"/>
<sequence length="507" mass="54741">MAPASKTVNLHPENYHPSTLEPTTFDVIVIGSGPCGRQVASKTAAANLSTVIIEDELWGGDCPFWACMPSKALLRPGEALAAARQVGGAKQLISTDHKVDVNGVFARRDKIVHDYKDQFFVNLSLNQKCSVVRGKGSLLGEKKGLVKNANGQEKTLTAKDAVIISTGSEPVIPDIKGIYDVDFWTPREATSVKEVPEHLIIVGAGVVGSEMATAFATYGSKVSVITPTSEILPRYEPEAARRVREALIEQNVEFHLSSRAVEVWKENGATSVKLSSGTVITGSTVLLAAGRRPRTKDIGLETIGITPTLDVDPSMLVKPVEGQWLYAVGDTNMRSPMTHMGEYQGRIAASAIIARARGQASLSSEPWTEYAATADSLAASQVVVTDPNLATVGFTLAQALKRGIKAQAVDVDFNFPGAWVYAEFDYDGWARWVVDTENDVLVGATIVGREAGDLLHASTVALIGQVQLDRLIHAVPSFPTRSEVYGLLVEKWSSMRNSKKDERNAWE</sequence>
<evidence type="ECO:0000256" key="5">
    <source>
        <dbReference type="PIRSR" id="PIRSR000350-3"/>
    </source>
</evidence>
<name>A0A0D1Y212_9EURO</name>
<dbReference type="PANTHER" id="PTHR22912:SF151">
    <property type="entry name" value="DIHYDROLIPOYL DEHYDROGENASE, MITOCHONDRIAL"/>
    <property type="match status" value="1"/>
</dbReference>
<evidence type="ECO:0000259" key="7">
    <source>
        <dbReference type="Pfam" id="PF02852"/>
    </source>
</evidence>
<dbReference type="PIRSF" id="PIRSF000350">
    <property type="entry name" value="Mercury_reductase_MerA"/>
    <property type="match status" value="1"/>
</dbReference>
<dbReference type="InterPro" id="IPR016156">
    <property type="entry name" value="FAD/NAD-linked_Rdtase_dimer_sf"/>
</dbReference>
<dbReference type="Pfam" id="PF02852">
    <property type="entry name" value="Pyr_redox_dim"/>
    <property type="match status" value="1"/>
</dbReference>
<dbReference type="PRINTS" id="PR00411">
    <property type="entry name" value="PNDRDTASEI"/>
</dbReference>
<dbReference type="SUPFAM" id="SSF51905">
    <property type="entry name" value="FAD/NAD(P)-binding domain"/>
    <property type="match status" value="1"/>
</dbReference>
<evidence type="ECO:0000256" key="2">
    <source>
        <dbReference type="ARBA" id="ARBA00022630"/>
    </source>
</evidence>
<accession>A0A0D1Y212</accession>
<evidence type="ECO:0000259" key="8">
    <source>
        <dbReference type="Pfam" id="PF07992"/>
    </source>
</evidence>
<organism evidence="9 10">
    <name type="scientific">Exophiala sideris</name>
    <dbReference type="NCBI Taxonomy" id="1016849"/>
    <lineage>
        <taxon>Eukaryota</taxon>
        <taxon>Fungi</taxon>
        <taxon>Dikarya</taxon>
        <taxon>Ascomycota</taxon>
        <taxon>Pezizomycotina</taxon>
        <taxon>Eurotiomycetes</taxon>
        <taxon>Chaetothyriomycetidae</taxon>
        <taxon>Chaetothyriales</taxon>
        <taxon>Herpotrichiellaceae</taxon>
        <taxon>Exophiala</taxon>
    </lineage>
</organism>
<feature type="domain" description="FAD/NAD(P)-binding" evidence="8">
    <location>
        <begin position="25"/>
        <end position="338"/>
    </location>
</feature>
<keyword evidence="3 5" id="KW-0274">FAD</keyword>
<feature type="binding site" evidence="5">
    <location>
        <position position="330"/>
    </location>
    <ligand>
        <name>FAD</name>
        <dbReference type="ChEBI" id="CHEBI:57692"/>
    </ligand>
</feature>
<comment type="cofactor">
    <cofactor evidence="5">
        <name>FAD</name>
        <dbReference type="ChEBI" id="CHEBI:57692"/>
    </cofactor>
    <text evidence="5">Binds 1 FAD per subunit.</text>
</comment>
<comment type="similarity">
    <text evidence="1">Belongs to the class-I pyridine nucleotide-disulfide oxidoreductase family.</text>
</comment>
<evidence type="ECO:0000256" key="1">
    <source>
        <dbReference type="ARBA" id="ARBA00007532"/>
    </source>
</evidence>
<dbReference type="HOGENOM" id="CLU_016755_1_3_1"/>
<protein>
    <recommendedName>
        <fullName evidence="11">FAD/NAD(P)-binding domain-containing protein</fullName>
    </recommendedName>
</protein>
<dbReference type="STRING" id="1016849.A0A0D1Y212"/>
<feature type="domain" description="Pyridine nucleotide-disulphide oxidoreductase dimerisation" evidence="7">
    <location>
        <begin position="381"/>
        <end position="485"/>
    </location>
</feature>
<evidence type="ECO:0000256" key="3">
    <source>
        <dbReference type="ARBA" id="ARBA00022827"/>
    </source>
</evidence>
<dbReference type="InterPro" id="IPR004099">
    <property type="entry name" value="Pyr_nucl-diS_OxRdtase_dimer"/>
</dbReference>
<feature type="binding site" evidence="5">
    <location>
        <begin position="166"/>
        <end position="168"/>
    </location>
    <ligand>
        <name>FAD</name>
        <dbReference type="ChEBI" id="CHEBI:57692"/>
    </ligand>
</feature>
<evidence type="ECO:0000256" key="6">
    <source>
        <dbReference type="PIRSR" id="PIRSR000350-4"/>
    </source>
</evidence>
<dbReference type="Pfam" id="PF07992">
    <property type="entry name" value="Pyr_redox_2"/>
    <property type="match status" value="1"/>
</dbReference>
<dbReference type="InterPro" id="IPR036188">
    <property type="entry name" value="FAD/NAD-bd_sf"/>
</dbReference>
<dbReference type="Gene3D" id="3.30.390.30">
    <property type="match status" value="1"/>
</dbReference>